<dbReference type="Pfam" id="PF13456">
    <property type="entry name" value="RVT_3"/>
    <property type="match status" value="1"/>
</dbReference>
<reference evidence="2 3" key="1">
    <citation type="journal article" date="2018" name="Front. Plant Sci.">
        <title>Red Clover (Trifolium pratense) and Zigzag Clover (T. medium) - A Picture of Genomic Similarities and Differences.</title>
        <authorList>
            <person name="Dluhosova J."/>
            <person name="Istvanek J."/>
            <person name="Nedelnik J."/>
            <person name="Repkova J."/>
        </authorList>
    </citation>
    <scope>NUCLEOTIDE SEQUENCE [LARGE SCALE GENOMIC DNA]</scope>
    <source>
        <strain evidence="3">cv. 10/8</strain>
        <tissue evidence="2">Leaf</tissue>
    </source>
</reference>
<sequence>IGADNSVIPTVMRWERPSMGRYKCNIDVLFSSARNRVGIAMCIRDCEGCFVLAKTMSITPLCNVDKGEALGLLYAINWVHDLQLEGVDFAPASKKMVDYFHKGGNVSEFGDVDGWLS</sequence>
<dbReference type="InterPro" id="IPR002156">
    <property type="entry name" value="RNaseH_domain"/>
</dbReference>
<evidence type="ECO:0000313" key="2">
    <source>
        <dbReference type="EMBL" id="MCI07160.1"/>
    </source>
</evidence>
<dbReference type="GO" id="GO:0003676">
    <property type="term" value="F:nucleic acid binding"/>
    <property type="evidence" value="ECO:0007669"/>
    <property type="project" value="InterPro"/>
</dbReference>
<protein>
    <submittedName>
        <fullName evidence="2">Cytochrome P450</fullName>
    </submittedName>
</protein>
<feature type="domain" description="RNase H type-1" evidence="1">
    <location>
        <begin position="25"/>
        <end position="100"/>
    </location>
</feature>
<comment type="caution">
    <text evidence="2">The sequence shown here is derived from an EMBL/GenBank/DDBJ whole genome shotgun (WGS) entry which is preliminary data.</text>
</comment>
<evidence type="ECO:0000259" key="1">
    <source>
        <dbReference type="Pfam" id="PF13456"/>
    </source>
</evidence>
<feature type="non-terminal residue" evidence="2">
    <location>
        <position position="1"/>
    </location>
</feature>
<dbReference type="Proteomes" id="UP000265520">
    <property type="component" value="Unassembled WGS sequence"/>
</dbReference>
<dbReference type="InterPro" id="IPR052929">
    <property type="entry name" value="RNase_H-like_EbsB-rel"/>
</dbReference>
<evidence type="ECO:0000313" key="3">
    <source>
        <dbReference type="Proteomes" id="UP000265520"/>
    </source>
</evidence>
<dbReference type="PANTHER" id="PTHR47074:SF48">
    <property type="entry name" value="POLYNUCLEOTIDYL TRANSFERASE, RIBONUCLEASE H-LIKE SUPERFAMILY PROTEIN"/>
    <property type="match status" value="1"/>
</dbReference>
<dbReference type="EMBL" id="LXQA010064398">
    <property type="protein sequence ID" value="MCI07160.1"/>
    <property type="molecule type" value="Genomic_DNA"/>
</dbReference>
<proteinExistence type="predicted"/>
<organism evidence="2 3">
    <name type="scientific">Trifolium medium</name>
    <dbReference type="NCBI Taxonomy" id="97028"/>
    <lineage>
        <taxon>Eukaryota</taxon>
        <taxon>Viridiplantae</taxon>
        <taxon>Streptophyta</taxon>
        <taxon>Embryophyta</taxon>
        <taxon>Tracheophyta</taxon>
        <taxon>Spermatophyta</taxon>
        <taxon>Magnoliopsida</taxon>
        <taxon>eudicotyledons</taxon>
        <taxon>Gunneridae</taxon>
        <taxon>Pentapetalae</taxon>
        <taxon>rosids</taxon>
        <taxon>fabids</taxon>
        <taxon>Fabales</taxon>
        <taxon>Fabaceae</taxon>
        <taxon>Papilionoideae</taxon>
        <taxon>50 kb inversion clade</taxon>
        <taxon>NPAAA clade</taxon>
        <taxon>Hologalegina</taxon>
        <taxon>IRL clade</taxon>
        <taxon>Trifolieae</taxon>
        <taxon>Trifolium</taxon>
    </lineage>
</organism>
<accession>A0A392P704</accession>
<dbReference type="PANTHER" id="PTHR47074">
    <property type="entry name" value="BNAC02G40300D PROTEIN"/>
    <property type="match status" value="1"/>
</dbReference>
<keyword evidence="3" id="KW-1185">Reference proteome</keyword>
<name>A0A392P704_9FABA</name>
<dbReference type="GO" id="GO:0004523">
    <property type="term" value="F:RNA-DNA hybrid ribonuclease activity"/>
    <property type="evidence" value="ECO:0007669"/>
    <property type="project" value="InterPro"/>
</dbReference>
<dbReference type="AlphaFoldDB" id="A0A392P704"/>